<sequence>MTLSDSRIYLASASPRRRELLEQLGVNFERIHADIDESVLPGEDAVAYTERLARAKADAGWAVAERCGLPSRPLLSADTTVVQDGEIFGKPADPADAARMLRAFSGRSHQVVTSVAIRQDSRLELATSVTEVWFRELSDDDIARYIGSGEPFDKAGAYGIQGRAAVFVRRIDGSFTGVMGLPLFETAGLLTAFGLTFP</sequence>
<keyword evidence="2 4" id="KW-0378">Hydrolase</keyword>
<dbReference type="GO" id="GO:0005737">
    <property type="term" value="C:cytoplasm"/>
    <property type="evidence" value="ECO:0007669"/>
    <property type="project" value="UniProtKB-SubCell"/>
</dbReference>
<dbReference type="CDD" id="cd00555">
    <property type="entry name" value="Maf"/>
    <property type="match status" value="1"/>
</dbReference>
<keyword evidence="4" id="KW-0963">Cytoplasm</keyword>
<dbReference type="Gene3D" id="3.90.950.10">
    <property type="match status" value="1"/>
</dbReference>
<proteinExistence type="inferred from homology"/>
<evidence type="ECO:0000256" key="3">
    <source>
        <dbReference type="ARBA" id="ARBA00023080"/>
    </source>
</evidence>
<reference evidence="5 6" key="1">
    <citation type="submission" date="2019-04" db="EMBL/GenBank/DDBJ databases">
        <title>Crenobacter sp. nov.</title>
        <authorList>
            <person name="Shi S."/>
        </authorList>
    </citation>
    <scope>NUCLEOTIDE SEQUENCE [LARGE SCALE GENOMIC DNA]</scope>
    <source>
        <strain evidence="5 6">GY 70310</strain>
    </source>
</reference>
<comment type="caution">
    <text evidence="4">Lacks conserved residue(s) required for the propagation of feature annotation.</text>
</comment>
<dbReference type="InterPro" id="IPR029001">
    <property type="entry name" value="ITPase-like_fam"/>
</dbReference>
<comment type="subcellular location">
    <subcellularLocation>
        <location evidence="4">Cytoplasm</location>
    </subcellularLocation>
</comment>
<dbReference type="Pfam" id="PF02545">
    <property type="entry name" value="Maf"/>
    <property type="match status" value="1"/>
</dbReference>
<evidence type="ECO:0000313" key="5">
    <source>
        <dbReference type="EMBL" id="TIC78591.1"/>
    </source>
</evidence>
<name>A0A4T0UJT8_9NEIS</name>
<feature type="active site" description="Proton acceptor" evidence="4">
    <location>
        <position position="78"/>
    </location>
</feature>
<evidence type="ECO:0000256" key="2">
    <source>
        <dbReference type="ARBA" id="ARBA00022801"/>
    </source>
</evidence>
<evidence type="ECO:0000313" key="6">
    <source>
        <dbReference type="Proteomes" id="UP000308891"/>
    </source>
</evidence>
<protein>
    <recommendedName>
        <fullName evidence="4">dTTP/UTP pyrophosphatase</fullName>
        <shortName evidence="4">dTTPase/UTPase</shortName>
        <ecNumber evidence="4">3.6.1.9</ecNumber>
    </recommendedName>
    <alternativeName>
        <fullName evidence="4">Nucleoside triphosphate pyrophosphatase</fullName>
    </alternativeName>
    <alternativeName>
        <fullName evidence="4">Nucleotide pyrophosphatase</fullName>
        <shortName evidence="4">Nucleotide PPase</shortName>
    </alternativeName>
</protein>
<dbReference type="GO" id="GO:0009117">
    <property type="term" value="P:nucleotide metabolic process"/>
    <property type="evidence" value="ECO:0007669"/>
    <property type="project" value="UniProtKB-KW"/>
</dbReference>
<comment type="cofactor">
    <cofactor evidence="1 4">
        <name>a divalent metal cation</name>
        <dbReference type="ChEBI" id="CHEBI:60240"/>
    </cofactor>
</comment>
<dbReference type="NCBIfam" id="TIGR00172">
    <property type="entry name" value="maf"/>
    <property type="match status" value="1"/>
</dbReference>
<comment type="catalytic activity">
    <reaction evidence="4">
        <text>dTTP + H2O = dTMP + diphosphate + H(+)</text>
        <dbReference type="Rhea" id="RHEA:28534"/>
        <dbReference type="ChEBI" id="CHEBI:15377"/>
        <dbReference type="ChEBI" id="CHEBI:15378"/>
        <dbReference type="ChEBI" id="CHEBI:33019"/>
        <dbReference type="ChEBI" id="CHEBI:37568"/>
        <dbReference type="ChEBI" id="CHEBI:63528"/>
        <dbReference type="EC" id="3.6.1.9"/>
    </reaction>
</comment>
<dbReference type="HAMAP" id="MF_00528">
    <property type="entry name" value="Maf"/>
    <property type="match status" value="1"/>
</dbReference>
<comment type="similarity">
    <text evidence="4">Belongs to the Maf family. YhdE subfamily.</text>
</comment>
<feature type="site" description="Important for substrate specificity" evidence="4">
    <location>
        <position position="79"/>
    </location>
</feature>
<dbReference type="EC" id="3.6.1.9" evidence="4"/>
<dbReference type="GO" id="GO:0036218">
    <property type="term" value="F:dTTP diphosphatase activity"/>
    <property type="evidence" value="ECO:0007669"/>
    <property type="project" value="RHEA"/>
</dbReference>
<keyword evidence="3 4" id="KW-0546">Nucleotide metabolism</keyword>
<comment type="caution">
    <text evidence="5">The sequence shown here is derived from an EMBL/GenBank/DDBJ whole genome shotgun (WGS) entry which is preliminary data.</text>
</comment>
<dbReference type="GO" id="GO:0036221">
    <property type="term" value="F:UTP diphosphatase activity"/>
    <property type="evidence" value="ECO:0007669"/>
    <property type="project" value="RHEA"/>
</dbReference>
<comment type="catalytic activity">
    <reaction evidence="4">
        <text>UTP + H2O = UMP + diphosphate + H(+)</text>
        <dbReference type="Rhea" id="RHEA:29395"/>
        <dbReference type="ChEBI" id="CHEBI:15377"/>
        <dbReference type="ChEBI" id="CHEBI:15378"/>
        <dbReference type="ChEBI" id="CHEBI:33019"/>
        <dbReference type="ChEBI" id="CHEBI:46398"/>
        <dbReference type="ChEBI" id="CHEBI:57865"/>
        <dbReference type="EC" id="3.6.1.9"/>
    </reaction>
</comment>
<comment type="function">
    <text evidence="4">Nucleoside triphosphate pyrophosphatase that hydrolyzes dTTP and UTP. May have a dual role in cell division arrest and in preventing the incorporation of modified nucleotides into cellular nucleic acids.</text>
</comment>
<evidence type="ECO:0000256" key="1">
    <source>
        <dbReference type="ARBA" id="ARBA00001968"/>
    </source>
</evidence>
<dbReference type="AlphaFoldDB" id="A0A4T0UJT8"/>
<dbReference type="PANTHER" id="PTHR43213:SF5">
    <property type="entry name" value="BIFUNCTIONAL DTTP_UTP PYROPHOSPHATASE_METHYLTRANSFERASE PROTEIN-RELATED"/>
    <property type="match status" value="1"/>
</dbReference>
<dbReference type="InterPro" id="IPR003697">
    <property type="entry name" value="Maf-like"/>
</dbReference>
<accession>A0A4T0UJT8</accession>
<dbReference type="Proteomes" id="UP000308891">
    <property type="component" value="Unassembled WGS sequence"/>
</dbReference>
<evidence type="ECO:0000256" key="4">
    <source>
        <dbReference type="HAMAP-Rule" id="MF_00528"/>
    </source>
</evidence>
<feature type="site" description="Important for substrate specificity" evidence="4">
    <location>
        <position position="16"/>
    </location>
</feature>
<dbReference type="SUPFAM" id="SSF52972">
    <property type="entry name" value="ITPase-like"/>
    <property type="match status" value="1"/>
</dbReference>
<dbReference type="PIRSF" id="PIRSF006305">
    <property type="entry name" value="Maf"/>
    <property type="match status" value="1"/>
</dbReference>
<dbReference type="PANTHER" id="PTHR43213">
    <property type="entry name" value="BIFUNCTIONAL DTTP/UTP PYROPHOSPHATASE/METHYLTRANSFERASE PROTEIN-RELATED"/>
    <property type="match status" value="1"/>
</dbReference>
<dbReference type="RefSeq" id="WP_136555748.1">
    <property type="nucleotide sequence ID" value="NZ_STGJ01000024.1"/>
</dbReference>
<organism evidence="5 6">
    <name type="scientific">Crenobacter intestini</name>
    <dbReference type="NCBI Taxonomy" id="2563443"/>
    <lineage>
        <taxon>Bacteria</taxon>
        <taxon>Pseudomonadati</taxon>
        <taxon>Pseudomonadota</taxon>
        <taxon>Betaproteobacteria</taxon>
        <taxon>Neisseriales</taxon>
        <taxon>Neisseriaceae</taxon>
        <taxon>Crenobacter</taxon>
    </lineage>
</organism>
<keyword evidence="6" id="KW-1185">Reference proteome</keyword>
<gene>
    <name evidence="5" type="ORF">E5K04_15450</name>
</gene>
<dbReference type="EMBL" id="STGJ01000024">
    <property type="protein sequence ID" value="TIC78591.1"/>
    <property type="molecule type" value="Genomic_DNA"/>
</dbReference>
<dbReference type="OrthoDB" id="9807767at2"/>
<feature type="site" description="Important for substrate specificity" evidence="4">
    <location>
        <position position="161"/>
    </location>
</feature>